<proteinExistence type="predicted"/>
<evidence type="ECO:0000313" key="2">
    <source>
        <dbReference type="EMBL" id="MDP8084540.1"/>
    </source>
</evidence>
<keyword evidence="3" id="KW-1185">Reference proteome</keyword>
<dbReference type="EMBL" id="JASAVS010000001">
    <property type="protein sequence ID" value="MDP8084540.1"/>
    <property type="molecule type" value="Genomic_DNA"/>
</dbReference>
<dbReference type="Proteomes" id="UP001224812">
    <property type="component" value="Unassembled WGS sequence"/>
</dbReference>
<feature type="region of interest" description="Disordered" evidence="1">
    <location>
        <begin position="30"/>
        <end position="53"/>
    </location>
</feature>
<sequence length="53" mass="6117">MLDVDKQSEWEDFDTGVVIINRPLLNNVLNTLNKPKDTKNENVPNSRKLPEHS</sequence>
<organism evidence="2 3">
    <name type="scientific">Phocoenobacter skyensis</name>
    <dbReference type="NCBI Taxonomy" id="97481"/>
    <lineage>
        <taxon>Bacteria</taxon>
        <taxon>Pseudomonadati</taxon>
        <taxon>Pseudomonadota</taxon>
        <taxon>Gammaproteobacteria</taxon>
        <taxon>Pasteurellales</taxon>
        <taxon>Pasteurellaceae</taxon>
        <taxon>Phocoenobacter</taxon>
    </lineage>
</organism>
<evidence type="ECO:0000313" key="3">
    <source>
        <dbReference type="Proteomes" id="UP001224812"/>
    </source>
</evidence>
<evidence type="ECO:0000256" key="1">
    <source>
        <dbReference type="SAM" id="MobiDB-lite"/>
    </source>
</evidence>
<comment type="caution">
    <text evidence="2">The sequence shown here is derived from an EMBL/GenBank/DDBJ whole genome shotgun (WGS) entry which is preliminary data.</text>
</comment>
<dbReference type="RefSeq" id="WP_306383735.1">
    <property type="nucleotide sequence ID" value="NZ_JASAVR010000001.1"/>
</dbReference>
<protein>
    <submittedName>
        <fullName evidence="2">Uncharacterized protein</fullName>
    </submittedName>
</protein>
<accession>A0ABT9JIA6</accession>
<reference evidence="2 3" key="1">
    <citation type="journal article" date="2023" name="Front. Microbiol.">
        <title>Phylogeography and host specificity of Pasteurellaceae pathogenic to sea-farmed fish in the north-east Atlantic.</title>
        <authorList>
            <person name="Gulla S."/>
            <person name="Colquhoun D.J."/>
            <person name="Olsen A.B."/>
            <person name="Spilsberg B."/>
            <person name="Lagesen K."/>
            <person name="Aakesson C.P."/>
            <person name="Strom S."/>
            <person name="Manji F."/>
            <person name="Birkbeck T.H."/>
            <person name="Nilsen H.K."/>
        </authorList>
    </citation>
    <scope>NUCLEOTIDE SEQUENCE [LARGE SCALE GENOMIC DNA]</scope>
    <source>
        <strain evidence="2 3">VIO11850</strain>
    </source>
</reference>
<gene>
    <name evidence="2" type="ORF">QJT92_01155</name>
</gene>
<name>A0ABT9JIA6_9PAST</name>